<feature type="signal peptide" evidence="13">
    <location>
        <begin position="1"/>
        <end position="47"/>
    </location>
</feature>
<keyword evidence="13" id="KW-0732">Signal</keyword>
<dbReference type="Gene3D" id="2.170.130.10">
    <property type="entry name" value="TonB-dependent receptor, plug domain"/>
    <property type="match status" value="1"/>
</dbReference>
<evidence type="ECO:0000256" key="6">
    <source>
        <dbReference type="ARBA" id="ARBA00023077"/>
    </source>
</evidence>
<feature type="domain" description="TonB-dependent receptor-like beta-barrel" evidence="14">
    <location>
        <begin position="299"/>
        <end position="715"/>
    </location>
</feature>
<dbReference type="Proteomes" id="UP000617634">
    <property type="component" value="Unassembled WGS sequence"/>
</dbReference>
<dbReference type="PROSITE" id="PS52016">
    <property type="entry name" value="TONB_DEPENDENT_REC_3"/>
    <property type="match status" value="1"/>
</dbReference>
<keyword evidence="5 10" id="KW-0812">Transmembrane</keyword>
<keyword evidence="17" id="KW-1185">Reference proteome</keyword>
<dbReference type="SUPFAM" id="SSF56935">
    <property type="entry name" value="Porins"/>
    <property type="match status" value="1"/>
</dbReference>
<feature type="domain" description="TonB-dependent receptor plug" evidence="15">
    <location>
        <begin position="81"/>
        <end position="178"/>
    </location>
</feature>
<name>A0A931HD26_9SPHN</name>
<dbReference type="EMBL" id="JADZGI010000001">
    <property type="protein sequence ID" value="MBH0113825.1"/>
    <property type="molecule type" value="Genomic_DNA"/>
</dbReference>
<evidence type="ECO:0000256" key="11">
    <source>
        <dbReference type="RuleBase" id="RU003357"/>
    </source>
</evidence>
<reference evidence="16" key="1">
    <citation type="submission" date="2020-11" db="EMBL/GenBank/DDBJ databases">
        <title>Novosphingobium aureum sp. nov., a marine bacterium isolated from sediment of a salt flat.</title>
        <authorList>
            <person name="Yoo Y."/>
            <person name="Kim J.-J."/>
        </authorList>
    </citation>
    <scope>NUCLEOTIDE SEQUENCE</scope>
    <source>
        <strain evidence="16">YJ-S2-02</strain>
    </source>
</reference>
<dbReference type="Pfam" id="PF07715">
    <property type="entry name" value="Plug"/>
    <property type="match status" value="1"/>
</dbReference>
<keyword evidence="7 10" id="KW-0472">Membrane</keyword>
<evidence type="ECO:0000256" key="12">
    <source>
        <dbReference type="SAM" id="MobiDB-lite"/>
    </source>
</evidence>
<evidence type="ECO:0000256" key="5">
    <source>
        <dbReference type="ARBA" id="ARBA00022692"/>
    </source>
</evidence>
<dbReference type="Gene3D" id="2.40.170.20">
    <property type="entry name" value="TonB-dependent receptor, beta-barrel domain"/>
    <property type="match status" value="1"/>
</dbReference>
<dbReference type="GO" id="GO:0038023">
    <property type="term" value="F:signaling receptor activity"/>
    <property type="evidence" value="ECO:0007669"/>
    <property type="project" value="InterPro"/>
</dbReference>
<evidence type="ECO:0000256" key="3">
    <source>
        <dbReference type="ARBA" id="ARBA00022448"/>
    </source>
</evidence>
<keyword evidence="9 10" id="KW-0998">Cell outer membrane</keyword>
<organism evidence="16 17">
    <name type="scientific">Novosphingobium aureum</name>
    <dbReference type="NCBI Taxonomy" id="2792964"/>
    <lineage>
        <taxon>Bacteria</taxon>
        <taxon>Pseudomonadati</taxon>
        <taxon>Pseudomonadota</taxon>
        <taxon>Alphaproteobacteria</taxon>
        <taxon>Sphingomonadales</taxon>
        <taxon>Sphingomonadaceae</taxon>
        <taxon>Novosphingobium</taxon>
    </lineage>
</organism>
<comment type="similarity">
    <text evidence="2 10 11">Belongs to the TonB-dependent receptor family.</text>
</comment>
<evidence type="ECO:0000256" key="7">
    <source>
        <dbReference type="ARBA" id="ARBA00023136"/>
    </source>
</evidence>
<evidence type="ECO:0000313" key="17">
    <source>
        <dbReference type="Proteomes" id="UP000617634"/>
    </source>
</evidence>
<dbReference type="InterPro" id="IPR012910">
    <property type="entry name" value="Plug_dom"/>
</dbReference>
<dbReference type="GO" id="GO:0015891">
    <property type="term" value="P:siderophore transport"/>
    <property type="evidence" value="ECO:0007669"/>
    <property type="project" value="InterPro"/>
</dbReference>
<dbReference type="AlphaFoldDB" id="A0A931HD26"/>
<keyword evidence="6 11" id="KW-0798">TonB box</keyword>
<evidence type="ECO:0000256" key="1">
    <source>
        <dbReference type="ARBA" id="ARBA00004571"/>
    </source>
</evidence>
<evidence type="ECO:0000256" key="4">
    <source>
        <dbReference type="ARBA" id="ARBA00022452"/>
    </source>
</evidence>
<dbReference type="InterPro" id="IPR010105">
    <property type="entry name" value="TonB_sidphr_rcpt"/>
</dbReference>
<keyword evidence="4 10" id="KW-1134">Transmembrane beta strand</keyword>
<gene>
    <name evidence="16" type="ORF">I5E68_12805</name>
</gene>
<keyword evidence="3 10" id="KW-0813">Transport</keyword>
<dbReference type="GO" id="GO:0015344">
    <property type="term" value="F:siderophore uptake transmembrane transporter activity"/>
    <property type="evidence" value="ECO:0007669"/>
    <property type="project" value="TreeGrafter"/>
</dbReference>
<dbReference type="CDD" id="cd01347">
    <property type="entry name" value="ligand_gated_channel"/>
    <property type="match status" value="1"/>
</dbReference>
<dbReference type="Pfam" id="PF00593">
    <property type="entry name" value="TonB_dep_Rec_b-barrel"/>
    <property type="match status" value="1"/>
</dbReference>
<sequence>MRDPASCGRGPTKGGPQLKKSLSSRTLASTAALAIAMTATLSGTAHAQAAGAEDIVVTTQRNNETQVLGSGSLGALGVQDAMDTPFAVKSYSEALILNQQPYTLGQVLENDPSVRSSLGYGNASETFVIRGFPLYGEDIAIDGLFGITPRQLVSPELYDQVQILNGASSFLFGAAPGGSALGGTVNLMPKRAKAVPTTRVTANYLSGSNFGGSFDVGRRFGSDGALGVRVNGAGRWGDVAINDEYRGNTVLGLGLDYTTGALRLSLDLAYQRVKVSHMRPMVQLVGVTEVPDAPDSDLNYGQAWNYTTLRDIYGIAKIEYDVAEDFTLYASAGARDSAERGKYQGFNVTDAETGDAYVTGSQIPRNDNNEAAQAGLRGKFVTGPLTHQLNLGASHLRQVNRNAYGFGSFAGAPSNLYDPVQVPDFAYDAFTGGDIEDPFAMSKIRQSSLFASDQIGLFDDKVQLIAGLRHQNIEIRSFCGGSVFGGFPLDSCTPGEQTDKYDESATTPVFGLVLRPNEHVSVYANRIEALLQGPQAPSGTINSGEIFAPFAAVQYEIGGKLQYENWMASIAFYQTDRPQSFTITQDDGSTLFTLDGKQRNKGMEVTFNGEPVDGLRLIAGFAVSDAKQKRTQGGIYDGLRAIGVPTYTANANVEWDLAFVPGMTLTGRVMQTGKQYVDQANDLKVKDWTRFDLGARYVMAVNETPVTLRAGIDNVADKRYWSSALGGYLVQGLPRTFKASVTVEY</sequence>
<dbReference type="GO" id="GO:0009279">
    <property type="term" value="C:cell outer membrane"/>
    <property type="evidence" value="ECO:0007669"/>
    <property type="project" value="UniProtKB-SubCell"/>
</dbReference>
<feature type="chain" id="PRO_5036875117" evidence="13">
    <location>
        <begin position="48"/>
        <end position="745"/>
    </location>
</feature>
<protein>
    <submittedName>
        <fullName evidence="16">TonB-dependent siderophore receptor</fullName>
    </submittedName>
</protein>
<evidence type="ECO:0000256" key="10">
    <source>
        <dbReference type="PROSITE-ProRule" id="PRU01360"/>
    </source>
</evidence>
<dbReference type="InterPro" id="IPR039426">
    <property type="entry name" value="TonB-dep_rcpt-like"/>
</dbReference>
<evidence type="ECO:0000259" key="15">
    <source>
        <dbReference type="Pfam" id="PF07715"/>
    </source>
</evidence>
<proteinExistence type="inferred from homology"/>
<evidence type="ECO:0000256" key="8">
    <source>
        <dbReference type="ARBA" id="ARBA00023170"/>
    </source>
</evidence>
<feature type="region of interest" description="Disordered" evidence="12">
    <location>
        <begin position="1"/>
        <end position="22"/>
    </location>
</feature>
<keyword evidence="8 16" id="KW-0675">Receptor</keyword>
<accession>A0A931HD26</accession>
<evidence type="ECO:0000256" key="13">
    <source>
        <dbReference type="SAM" id="SignalP"/>
    </source>
</evidence>
<evidence type="ECO:0000256" key="9">
    <source>
        <dbReference type="ARBA" id="ARBA00023237"/>
    </source>
</evidence>
<comment type="caution">
    <text evidence="16">The sequence shown here is derived from an EMBL/GenBank/DDBJ whole genome shotgun (WGS) entry which is preliminary data.</text>
</comment>
<comment type="subcellular location">
    <subcellularLocation>
        <location evidence="1 10">Cell outer membrane</location>
        <topology evidence="1 10">Multi-pass membrane protein</topology>
    </subcellularLocation>
</comment>
<evidence type="ECO:0000256" key="2">
    <source>
        <dbReference type="ARBA" id="ARBA00009810"/>
    </source>
</evidence>
<dbReference type="PANTHER" id="PTHR32552:SF82">
    <property type="entry name" value="FCUA PROTEIN"/>
    <property type="match status" value="1"/>
</dbReference>
<evidence type="ECO:0000313" key="16">
    <source>
        <dbReference type="EMBL" id="MBH0113825.1"/>
    </source>
</evidence>
<dbReference type="InterPro" id="IPR037066">
    <property type="entry name" value="Plug_dom_sf"/>
</dbReference>
<dbReference type="InterPro" id="IPR000531">
    <property type="entry name" value="Beta-barrel_TonB"/>
</dbReference>
<evidence type="ECO:0000259" key="14">
    <source>
        <dbReference type="Pfam" id="PF00593"/>
    </source>
</evidence>
<dbReference type="NCBIfam" id="TIGR01783">
    <property type="entry name" value="TonB-siderophor"/>
    <property type="match status" value="1"/>
</dbReference>
<dbReference type="PANTHER" id="PTHR32552">
    <property type="entry name" value="FERRICHROME IRON RECEPTOR-RELATED"/>
    <property type="match status" value="1"/>
</dbReference>
<dbReference type="InterPro" id="IPR036942">
    <property type="entry name" value="Beta-barrel_TonB_sf"/>
</dbReference>